<protein>
    <recommendedName>
        <fullName evidence="11">L-serine dehydratase</fullName>
        <ecNumber evidence="11">4.3.1.17</ecNumber>
    </recommendedName>
</protein>
<comment type="cofactor">
    <cofactor evidence="1 11">
        <name>[4Fe-4S] cluster</name>
        <dbReference type="ChEBI" id="CHEBI:49883"/>
    </cofactor>
</comment>
<evidence type="ECO:0000256" key="8">
    <source>
        <dbReference type="ARBA" id="ARBA00023014"/>
    </source>
</evidence>
<dbReference type="Gene3D" id="3.30.1330.90">
    <property type="entry name" value="D-3-phosphoglycerate dehydrogenase, domain 3"/>
    <property type="match status" value="1"/>
</dbReference>
<dbReference type="EC" id="4.3.1.17" evidence="11"/>
<dbReference type="Proteomes" id="UP000199138">
    <property type="component" value="Unassembled WGS sequence"/>
</dbReference>
<gene>
    <name evidence="14" type="ORF">SAMN05216480_1222</name>
</gene>
<dbReference type="InterPro" id="IPR005130">
    <property type="entry name" value="Ser_deHydtase-like_asu"/>
</dbReference>
<keyword evidence="7 11" id="KW-0408">Iron</keyword>
<dbReference type="GO" id="GO:0051539">
    <property type="term" value="F:4 iron, 4 sulfur cluster binding"/>
    <property type="evidence" value="ECO:0007669"/>
    <property type="project" value="UniProtKB-UniRule"/>
</dbReference>
<name>A0A1I7IU80_9FLAO</name>
<dbReference type="FunFam" id="3.30.1330.90:FF:000001">
    <property type="entry name" value="L-serine ammonia-lyase 1"/>
    <property type="match status" value="1"/>
</dbReference>
<evidence type="ECO:0000256" key="4">
    <source>
        <dbReference type="ARBA" id="ARBA00022432"/>
    </source>
</evidence>
<evidence type="ECO:0000256" key="3">
    <source>
        <dbReference type="ARBA" id="ARBA00008636"/>
    </source>
</evidence>
<dbReference type="InterPro" id="IPR005131">
    <property type="entry name" value="Ser_deHydtase_bsu"/>
</dbReference>
<feature type="domain" description="Serine dehydratase beta chain" evidence="13">
    <location>
        <begin position="5"/>
        <end position="156"/>
    </location>
</feature>
<evidence type="ECO:0000256" key="1">
    <source>
        <dbReference type="ARBA" id="ARBA00001966"/>
    </source>
</evidence>
<evidence type="ECO:0000256" key="6">
    <source>
        <dbReference type="ARBA" id="ARBA00022723"/>
    </source>
</evidence>
<evidence type="ECO:0000256" key="7">
    <source>
        <dbReference type="ARBA" id="ARBA00023004"/>
    </source>
</evidence>
<dbReference type="GO" id="GO:0046872">
    <property type="term" value="F:metal ion binding"/>
    <property type="evidence" value="ECO:0007669"/>
    <property type="project" value="UniProtKB-KW"/>
</dbReference>
<keyword evidence="4 11" id="KW-0312">Gluconeogenesis</keyword>
<dbReference type="PANTHER" id="PTHR30182">
    <property type="entry name" value="L-SERINE DEHYDRATASE"/>
    <property type="match status" value="1"/>
</dbReference>
<dbReference type="AlphaFoldDB" id="A0A1I7IU80"/>
<accession>A0A1I7IU80</accession>
<dbReference type="OrthoDB" id="9805537at2"/>
<dbReference type="NCBIfam" id="TIGR00720">
    <property type="entry name" value="sda_mono"/>
    <property type="match status" value="1"/>
</dbReference>
<keyword evidence="5 11" id="KW-0004">4Fe-4S</keyword>
<keyword evidence="8 11" id="KW-0411">Iron-sulfur</keyword>
<sequence length="474" mass="51669">MECISVFDMLKIGVGPSSSHTLGPWRAAERWLEELKEDHYFHKVSSVQVLLYGSLSLTGKGHATDIAAMLGLCGQDPETMPTEAIPTIIETIQNNKQLPLGGTHTIAFNAENDIIFNREFLPFHSNGIRFQATLKTGEFLEETFYSIGGGFVVKEERSNSKENKALFKSFPYPVQNGTELLAACKQEGKSISELVWENELSLREPEAIDAGLQRIWDVMLNCMYTGCHTEGVLPGGLNVRRRAFDTHKNLIGDVSYTDPESWLNAIRNTEVKFRQILKWVSCFALSVNEVNASLGRVVTAPTNGSAGVIPAVLMYYLTIENHKAKFHHIRQFFLVAGEIGSIFKKGATISAAMGGCQAEIGVSSAMAAGALTELMGGTPEQVLVAAEIAMEHHLGLTCDPIGGLVQVPCIERNAMGAIKAINAAELAIDTDPLNTKVPLDKVVNTMWETAKDMNTKYKETSEGGLAVAVMLSDC</sequence>
<feature type="domain" description="Serine dehydratase-like alpha subunit" evidence="12">
    <location>
        <begin position="187"/>
        <end position="466"/>
    </location>
</feature>
<evidence type="ECO:0000256" key="11">
    <source>
        <dbReference type="RuleBase" id="RU366059"/>
    </source>
</evidence>
<dbReference type="EMBL" id="FPBK01000022">
    <property type="protein sequence ID" value="SFU76442.1"/>
    <property type="molecule type" value="Genomic_DNA"/>
</dbReference>
<dbReference type="Pfam" id="PF03313">
    <property type="entry name" value="SDH_alpha"/>
    <property type="match status" value="1"/>
</dbReference>
<organism evidence="14 15">
    <name type="scientific">Pustulibacterium marinum</name>
    <dbReference type="NCBI Taxonomy" id="1224947"/>
    <lineage>
        <taxon>Bacteria</taxon>
        <taxon>Pseudomonadati</taxon>
        <taxon>Bacteroidota</taxon>
        <taxon>Flavobacteriia</taxon>
        <taxon>Flavobacteriales</taxon>
        <taxon>Flavobacteriaceae</taxon>
        <taxon>Pustulibacterium</taxon>
    </lineage>
</organism>
<evidence type="ECO:0000259" key="12">
    <source>
        <dbReference type="Pfam" id="PF03313"/>
    </source>
</evidence>
<keyword evidence="6 11" id="KW-0479">Metal-binding</keyword>
<comment type="pathway">
    <text evidence="2">Carbohydrate biosynthesis; gluconeogenesis.</text>
</comment>
<keyword evidence="9 11" id="KW-0456">Lyase</keyword>
<evidence type="ECO:0000313" key="14">
    <source>
        <dbReference type="EMBL" id="SFU76442.1"/>
    </source>
</evidence>
<keyword evidence="15" id="KW-1185">Reference proteome</keyword>
<evidence type="ECO:0000256" key="9">
    <source>
        <dbReference type="ARBA" id="ARBA00023239"/>
    </source>
</evidence>
<dbReference type="GO" id="GO:0006094">
    <property type="term" value="P:gluconeogenesis"/>
    <property type="evidence" value="ECO:0007669"/>
    <property type="project" value="UniProtKB-KW"/>
</dbReference>
<dbReference type="GO" id="GO:0003941">
    <property type="term" value="F:L-serine ammonia-lyase activity"/>
    <property type="evidence" value="ECO:0007669"/>
    <property type="project" value="UniProtKB-UniRule"/>
</dbReference>
<reference evidence="14 15" key="1">
    <citation type="submission" date="2016-10" db="EMBL/GenBank/DDBJ databases">
        <authorList>
            <person name="de Groot N.N."/>
        </authorList>
    </citation>
    <scope>NUCLEOTIDE SEQUENCE [LARGE SCALE GENOMIC DNA]</scope>
    <source>
        <strain evidence="14 15">CGMCC 1.12333</strain>
    </source>
</reference>
<dbReference type="STRING" id="1224947.SAMN05216480_1222"/>
<comment type="catalytic activity">
    <reaction evidence="10 11">
        <text>L-serine = pyruvate + NH4(+)</text>
        <dbReference type="Rhea" id="RHEA:19169"/>
        <dbReference type="ChEBI" id="CHEBI:15361"/>
        <dbReference type="ChEBI" id="CHEBI:28938"/>
        <dbReference type="ChEBI" id="CHEBI:33384"/>
        <dbReference type="EC" id="4.3.1.17"/>
    </reaction>
</comment>
<evidence type="ECO:0000256" key="2">
    <source>
        <dbReference type="ARBA" id="ARBA00004742"/>
    </source>
</evidence>
<dbReference type="InterPro" id="IPR051318">
    <property type="entry name" value="Fe-S_L-Ser"/>
</dbReference>
<evidence type="ECO:0000256" key="5">
    <source>
        <dbReference type="ARBA" id="ARBA00022485"/>
    </source>
</evidence>
<dbReference type="SUPFAM" id="SSF143548">
    <property type="entry name" value="Serine metabolism enzymes domain"/>
    <property type="match status" value="1"/>
</dbReference>
<evidence type="ECO:0000313" key="15">
    <source>
        <dbReference type="Proteomes" id="UP000199138"/>
    </source>
</evidence>
<dbReference type="RefSeq" id="WP_093026513.1">
    <property type="nucleotide sequence ID" value="NZ_FPBK01000022.1"/>
</dbReference>
<dbReference type="InterPro" id="IPR029009">
    <property type="entry name" value="ASB_dom_sf"/>
</dbReference>
<dbReference type="PANTHER" id="PTHR30182:SF1">
    <property type="entry name" value="L-SERINE DEHYDRATASE 1"/>
    <property type="match status" value="1"/>
</dbReference>
<dbReference type="Pfam" id="PF03315">
    <property type="entry name" value="SDH_beta"/>
    <property type="match status" value="1"/>
</dbReference>
<proteinExistence type="inferred from homology"/>
<dbReference type="InterPro" id="IPR004644">
    <property type="entry name" value="Fe-S_L-Ser_mono"/>
</dbReference>
<evidence type="ECO:0000256" key="10">
    <source>
        <dbReference type="ARBA" id="ARBA00049406"/>
    </source>
</evidence>
<comment type="similarity">
    <text evidence="3 11">Belongs to the iron-sulfur dependent L-serine dehydratase family.</text>
</comment>
<evidence type="ECO:0000259" key="13">
    <source>
        <dbReference type="Pfam" id="PF03315"/>
    </source>
</evidence>